<dbReference type="Pfam" id="PF00005">
    <property type="entry name" value="ABC_tran"/>
    <property type="match status" value="1"/>
</dbReference>
<dbReference type="GO" id="GO:0140359">
    <property type="term" value="F:ABC-type transporter activity"/>
    <property type="evidence" value="ECO:0007669"/>
    <property type="project" value="UniProtKB-ARBA"/>
</dbReference>
<dbReference type="InterPro" id="IPR017871">
    <property type="entry name" value="ABC_transporter-like_CS"/>
</dbReference>
<dbReference type="PANTHER" id="PTHR42781:SF4">
    <property type="entry name" value="SPERMIDINE_PUTRESCINE IMPORT ATP-BINDING PROTEIN POTA"/>
    <property type="match status" value="1"/>
</dbReference>
<dbReference type="GO" id="GO:0005524">
    <property type="term" value="F:ATP binding"/>
    <property type="evidence" value="ECO:0007669"/>
    <property type="project" value="UniProtKB-KW"/>
</dbReference>
<comment type="caution">
    <text evidence="6">The sequence shown here is derived from an EMBL/GenBank/DDBJ whole genome shotgun (WGS) entry which is preliminary data.</text>
</comment>
<evidence type="ECO:0000259" key="5">
    <source>
        <dbReference type="PROSITE" id="PS50893"/>
    </source>
</evidence>
<evidence type="ECO:0000313" key="6">
    <source>
        <dbReference type="EMBL" id="MCW3475860.1"/>
    </source>
</evidence>
<keyword evidence="4 6" id="KW-0067">ATP-binding</keyword>
<dbReference type="PANTHER" id="PTHR42781">
    <property type="entry name" value="SPERMIDINE/PUTRESCINE IMPORT ATP-BINDING PROTEIN POTA"/>
    <property type="match status" value="1"/>
</dbReference>
<proteinExistence type="inferred from homology"/>
<sequence length="352" mass="37708">MADLALHRLSKRYGENDVVAGIDLEVGAGEFVSLLGPSGCGKTTVLRMIAGLIAPSGGSVLIGGADMTLLPPHKRQLGLVFQSYALFPHLSVRDNVAFGLRRQGVRGAELSRRVAEALALVRLPHLAERMPRQLSGGQQQRVALARAVAPRPRLLLLDEPLSNLDAQLRDEMQIEIKRLQRELGITSIFVTHDQGEALSLSDRVCVMNQGRVQQVGPPEDVYHNPANGFVAGFIGRSNRLRGRVAMKGGGAIVLQLPGGTELRGLGDVPLGAEAEAIIRHEAVRVTEGEGVPGVVVMRAFAGARVQLLVRLDTGTELLSEAPTIDDAYPLQPGMRVGVDIDPRAVFIAEPGR</sequence>
<feature type="domain" description="ABC transporter" evidence="5">
    <location>
        <begin position="4"/>
        <end position="234"/>
    </location>
</feature>
<dbReference type="Pfam" id="PF08402">
    <property type="entry name" value="TOBE_2"/>
    <property type="match status" value="1"/>
</dbReference>
<dbReference type="SMART" id="SM00382">
    <property type="entry name" value="AAA"/>
    <property type="match status" value="1"/>
</dbReference>
<dbReference type="GO" id="GO:0043190">
    <property type="term" value="C:ATP-binding cassette (ABC) transporter complex"/>
    <property type="evidence" value="ECO:0007669"/>
    <property type="project" value="InterPro"/>
</dbReference>
<organism evidence="6 7">
    <name type="scientific">Limobrevibacterium gyesilva</name>
    <dbReference type="NCBI Taxonomy" id="2991712"/>
    <lineage>
        <taxon>Bacteria</taxon>
        <taxon>Pseudomonadati</taxon>
        <taxon>Pseudomonadota</taxon>
        <taxon>Alphaproteobacteria</taxon>
        <taxon>Acetobacterales</taxon>
        <taxon>Acetobacteraceae</taxon>
        <taxon>Limobrevibacterium</taxon>
    </lineage>
</organism>
<protein>
    <submittedName>
        <fullName evidence="6">ABC transporter ATP-binding protein</fullName>
    </submittedName>
</protein>
<dbReference type="FunFam" id="3.40.50.300:FF:000042">
    <property type="entry name" value="Maltose/maltodextrin ABC transporter, ATP-binding protein"/>
    <property type="match status" value="1"/>
</dbReference>
<evidence type="ECO:0000313" key="7">
    <source>
        <dbReference type="Proteomes" id="UP001165679"/>
    </source>
</evidence>
<dbReference type="InterPro" id="IPR013611">
    <property type="entry name" value="Transp-assoc_OB_typ2"/>
</dbReference>
<evidence type="ECO:0000256" key="3">
    <source>
        <dbReference type="ARBA" id="ARBA00022741"/>
    </source>
</evidence>
<dbReference type="PROSITE" id="PS50893">
    <property type="entry name" value="ABC_TRANSPORTER_2"/>
    <property type="match status" value="1"/>
</dbReference>
<keyword evidence="3" id="KW-0547">Nucleotide-binding</keyword>
<dbReference type="InterPro" id="IPR008995">
    <property type="entry name" value="Mo/tungstate-bd_C_term_dom"/>
</dbReference>
<reference evidence="6" key="2">
    <citation type="submission" date="2022-10" db="EMBL/GenBank/DDBJ databases">
        <authorList>
            <person name="Trinh H.N."/>
        </authorList>
    </citation>
    <scope>NUCLEOTIDE SEQUENCE</scope>
    <source>
        <strain evidence="6">RN2-1</strain>
    </source>
</reference>
<comment type="similarity">
    <text evidence="1">Belongs to the ABC transporter superfamily.</text>
</comment>
<evidence type="ECO:0000256" key="4">
    <source>
        <dbReference type="ARBA" id="ARBA00022840"/>
    </source>
</evidence>
<dbReference type="SUPFAM" id="SSF50331">
    <property type="entry name" value="MOP-like"/>
    <property type="match status" value="1"/>
</dbReference>
<reference evidence="6" key="1">
    <citation type="submission" date="2022-09" db="EMBL/GenBank/DDBJ databases">
        <title>Rhodovastum sp. nov. RN2-1 isolated from soil in Seongnam, South Korea.</title>
        <authorList>
            <person name="Le N.T."/>
        </authorList>
    </citation>
    <scope>NUCLEOTIDE SEQUENCE</scope>
    <source>
        <strain evidence="6">RN2-1</strain>
    </source>
</reference>
<gene>
    <name evidence="6" type="ORF">OL599_14870</name>
</gene>
<name>A0AA41YNA7_9PROT</name>
<accession>A0AA41YNA7</accession>
<evidence type="ECO:0000256" key="1">
    <source>
        <dbReference type="ARBA" id="ARBA00005417"/>
    </source>
</evidence>
<dbReference type="PROSITE" id="PS00211">
    <property type="entry name" value="ABC_TRANSPORTER_1"/>
    <property type="match status" value="1"/>
</dbReference>
<dbReference type="EMBL" id="JAPDNT010000012">
    <property type="protein sequence ID" value="MCW3475860.1"/>
    <property type="molecule type" value="Genomic_DNA"/>
</dbReference>
<dbReference type="InterPro" id="IPR050093">
    <property type="entry name" value="ABC_SmlMolc_Importer"/>
</dbReference>
<dbReference type="Proteomes" id="UP001165679">
    <property type="component" value="Unassembled WGS sequence"/>
</dbReference>
<dbReference type="SUPFAM" id="SSF52540">
    <property type="entry name" value="P-loop containing nucleoside triphosphate hydrolases"/>
    <property type="match status" value="1"/>
</dbReference>
<dbReference type="InterPro" id="IPR003593">
    <property type="entry name" value="AAA+_ATPase"/>
</dbReference>
<dbReference type="AlphaFoldDB" id="A0AA41YNA7"/>
<dbReference type="InterPro" id="IPR027417">
    <property type="entry name" value="P-loop_NTPase"/>
</dbReference>
<dbReference type="Gene3D" id="2.40.50.100">
    <property type="match status" value="1"/>
</dbReference>
<keyword evidence="7" id="KW-1185">Reference proteome</keyword>
<dbReference type="Gene3D" id="3.40.50.300">
    <property type="entry name" value="P-loop containing nucleotide triphosphate hydrolases"/>
    <property type="match status" value="1"/>
</dbReference>
<evidence type="ECO:0000256" key="2">
    <source>
        <dbReference type="ARBA" id="ARBA00022448"/>
    </source>
</evidence>
<dbReference type="GO" id="GO:0016887">
    <property type="term" value="F:ATP hydrolysis activity"/>
    <property type="evidence" value="ECO:0007669"/>
    <property type="project" value="InterPro"/>
</dbReference>
<dbReference type="RefSeq" id="WP_264714589.1">
    <property type="nucleotide sequence ID" value="NZ_JAPDNT010000012.1"/>
</dbReference>
<keyword evidence="2" id="KW-0813">Transport</keyword>
<dbReference type="InterPro" id="IPR003439">
    <property type="entry name" value="ABC_transporter-like_ATP-bd"/>
</dbReference>